<comment type="caution">
    <text evidence="1">The sequence shown here is derived from an EMBL/GenBank/DDBJ whole genome shotgun (WGS) entry which is preliminary data.</text>
</comment>
<dbReference type="Proteomes" id="UP000589626">
    <property type="component" value="Unassembled WGS sequence"/>
</dbReference>
<sequence length="156" mass="16063">MLPDRKDIKDLFEGLLGREVALTDGTPVDLGIPKPIVASYLDDAHGLRAVAVMSFGLAARSGAAIALIPKGAAEAAEEDRLLPVNLFENAAEICNVLAAPLGEAMDTHLRLAETFAPSDPVPAHLLALAAQAGGREDLELDISGYGTGGLSIAVAV</sequence>
<accession>A0A7W4Z1K5</accession>
<organism evidence="1 2">
    <name type="scientific">Nocardioides soli</name>
    <dbReference type="NCBI Taxonomy" id="1036020"/>
    <lineage>
        <taxon>Bacteria</taxon>
        <taxon>Bacillati</taxon>
        <taxon>Actinomycetota</taxon>
        <taxon>Actinomycetes</taxon>
        <taxon>Propionibacteriales</taxon>
        <taxon>Nocardioidaceae</taxon>
        <taxon>Nocardioides</taxon>
    </lineage>
</organism>
<gene>
    <name evidence="1" type="ORF">FHU40_001461</name>
</gene>
<evidence type="ECO:0008006" key="3">
    <source>
        <dbReference type="Google" id="ProtNLM"/>
    </source>
</evidence>
<protein>
    <recommendedName>
        <fullName evidence="3">Chemotaxis protein CheX</fullName>
    </recommendedName>
</protein>
<name>A0A7W4Z1K5_9ACTN</name>
<evidence type="ECO:0000313" key="2">
    <source>
        <dbReference type="Proteomes" id="UP000589626"/>
    </source>
</evidence>
<evidence type="ECO:0000313" key="1">
    <source>
        <dbReference type="EMBL" id="MBB3041660.1"/>
    </source>
</evidence>
<reference evidence="1 2" key="1">
    <citation type="submission" date="2020-08" db="EMBL/GenBank/DDBJ databases">
        <title>Sequencing the genomes of 1000 actinobacteria strains.</title>
        <authorList>
            <person name="Klenk H.-P."/>
        </authorList>
    </citation>
    <scope>NUCLEOTIDE SEQUENCE [LARGE SCALE GENOMIC DNA]</scope>
    <source>
        <strain evidence="1 2">DSM 105498</strain>
    </source>
</reference>
<dbReference type="AlphaFoldDB" id="A0A7W4Z1K5"/>
<dbReference type="EMBL" id="JACHWR010000001">
    <property type="protein sequence ID" value="MBB3041660.1"/>
    <property type="molecule type" value="Genomic_DNA"/>
</dbReference>
<proteinExistence type="predicted"/>
<keyword evidence="2" id="KW-1185">Reference proteome</keyword>
<dbReference type="RefSeq" id="WP_183591539.1">
    <property type="nucleotide sequence ID" value="NZ_JACHWR010000001.1"/>
</dbReference>